<feature type="compositionally biased region" description="Polar residues" evidence="1">
    <location>
        <begin position="61"/>
        <end position="71"/>
    </location>
</feature>
<dbReference type="Proteomes" id="UP000029665">
    <property type="component" value="Unassembled WGS sequence"/>
</dbReference>
<evidence type="ECO:0000313" key="3">
    <source>
        <dbReference type="Proteomes" id="UP000029665"/>
    </source>
</evidence>
<protein>
    <recommendedName>
        <fullName evidence="4">Extracellular mutant protein 11 C-terminal domain-containing protein</fullName>
    </recommendedName>
</protein>
<name>A0A060STT5_PYCCI</name>
<feature type="compositionally biased region" description="Polar residues" evidence="1">
    <location>
        <begin position="98"/>
        <end position="109"/>
    </location>
</feature>
<keyword evidence="3" id="KW-1185">Reference proteome</keyword>
<evidence type="ECO:0000313" key="2">
    <source>
        <dbReference type="EMBL" id="CDO75843.1"/>
    </source>
</evidence>
<dbReference type="AlphaFoldDB" id="A0A060STT5"/>
<dbReference type="HOGENOM" id="CLU_593311_0_0_1"/>
<dbReference type="OrthoDB" id="3261714at2759"/>
<dbReference type="EMBL" id="CCBP010000298">
    <property type="protein sequence ID" value="CDO75843.1"/>
    <property type="molecule type" value="Genomic_DNA"/>
</dbReference>
<feature type="region of interest" description="Disordered" evidence="1">
    <location>
        <begin position="1"/>
        <end position="287"/>
    </location>
</feature>
<feature type="compositionally biased region" description="Polar residues" evidence="1">
    <location>
        <begin position="237"/>
        <end position="251"/>
    </location>
</feature>
<feature type="compositionally biased region" description="Polar residues" evidence="1">
    <location>
        <begin position="201"/>
        <end position="218"/>
    </location>
</feature>
<dbReference type="OMA" id="FDTHLEM"/>
<proteinExistence type="predicted"/>
<evidence type="ECO:0008006" key="4">
    <source>
        <dbReference type="Google" id="ProtNLM"/>
    </source>
</evidence>
<sequence>MSARTPFVPQRPVSRASEGGTDSAATKTTVYEPFRPTGLLDPASGDSQIGDGSENGHQYAKNPSDSGSNGFASKFKPLNLSGFSKQKSDAHPPGITGKSRQSLDGSLSTIRAPKPFAAGHQARLNDNNRPVSPFFPSSRAVSAHHFRAPTAPPQITRTDDFSSNSAHIASSRDPPGFHDSTEVLHSSSGPVQDRYRPSHALDNSFSSTRSRTASQPSLASIHEVAEEDEPVNEERPSTTGPPIATSYSGSLVQDRVAPEGFEDAPQSRQGLRRPIKRHDREEEGEDEYQYGTGAKRYKPDADYKDEYSTIYNGPAVRTHLSSHETARAMTPAHDSFLPPLMQNYHESTNASNDLDIFVEANANSYESARKKWAECSVEEWTKGADDIAMHFGKMLDYVKDHMTSKLALYVDLHADMDAHKKILSEREQTLKTARENLVREGGAVVSSVPQVTAVEEPGAES</sequence>
<comment type="caution">
    <text evidence="2">The sequence shown here is derived from an EMBL/GenBank/DDBJ whole genome shotgun (WGS) entry which is preliminary data.</text>
</comment>
<evidence type="ECO:0000256" key="1">
    <source>
        <dbReference type="SAM" id="MobiDB-lite"/>
    </source>
</evidence>
<reference evidence="2" key="1">
    <citation type="submission" date="2014-01" db="EMBL/GenBank/DDBJ databases">
        <title>The genome of the white-rot fungus Pycnoporus cinnabarinus: a basidiomycete model with a versatile arsenal for lignocellulosic biomass breakdown.</title>
        <authorList>
            <person name="Levasseur A."/>
            <person name="Lomascolo A."/>
            <person name="Ruiz-Duenas F.J."/>
            <person name="Uzan E."/>
            <person name="Piumi F."/>
            <person name="Kues U."/>
            <person name="Ram A.F.J."/>
            <person name="Murat C."/>
            <person name="Haon M."/>
            <person name="Benoit I."/>
            <person name="Arfi Y."/>
            <person name="Chevret D."/>
            <person name="Drula E."/>
            <person name="Kwon M.J."/>
            <person name="Gouret P."/>
            <person name="Lesage-Meessen L."/>
            <person name="Lombard V."/>
            <person name="Mariette J."/>
            <person name="Noirot C."/>
            <person name="Park J."/>
            <person name="Patyshakuliyeva A."/>
            <person name="Wieneger R.A.B."/>
            <person name="Wosten H.A.B."/>
            <person name="Martin F."/>
            <person name="Coutinho P.M."/>
            <person name="de Vries R."/>
            <person name="Martinez A.T."/>
            <person name="Klopp C."/>
            <person name="Pontarotti P."/>
            <person name="Henrissat B."/>
            <person name="Record E."/>
        </authorList>
    </citation>
    <scope>NUCLEOTIDE SEQUENCE [LARGE SCALE GENOMIC DNA]</scope>
    <source>
        <strain evidence="2">BRFM137</strain>
    </source>
</reference>
<feature type="compositionally biased region" description="Polar residues" evidence="1">
    <location>
        <begin position="153"/>
        <end position="168"/>
    </location>
</feature>
<accession>A0A060STT5</accession>
<gene>
    <name evidence="2" type="ORF">BN946_scf184346.g4</name>
</gene>
<organism evidence="2 3">
    <name type="scientific">Pycnoporus cinnabarinus</name>
    <name type="common">Cinnabar-red polypore</name>
    <name type="synonym">Trametes cinnabarina</name>
    <dbReference type="NCBI Taxonomy" id="5643"/>
    <lineage>
        <taxon>Eukaryota</taxon>
        <taxon>Fungi</taxon>
        <taxon>Dikarya</taxon>
        <taxon>Basidiomycota</taxon>
        <taxon>Agaricomycotina</taxon>
        <taxon>Agaricomycetes</taxon>
        <taxon>Polyporales</taxon>
        <taxon>Polyporaceae</taxon>
        <taxon>Trametes</taxon>
    </lineage>
</organism>